<reference evidence="6 7" key="1">
    <citation type="submission" date="2016-10" db="EMBL/GenBank/DDBJ databases">
        <authorList>
            <person name="de Groot N.N."/>
        </authorList>
    </citation>
    <scope>NUCLEOTIDE SEQUENCE [LARGE SCALE GENOMIC DNA]</scope>
    <source>
        <strain evidence="6 7">CGMCC 1.9157</strain>
    </source>
</reference>
<evidence type="ECO:0000256" key="3">
    <source>
        <dbReference type="ARBA" id="ARBA00022989"/>
    </source>
</evidence>
<gene>
    <name evidence="6" type="ORF">SAMN04488056_10579</name>
</gene>
<accession>A0A1I5GNR3</accession>
<organism evidence="6 7">
    <name type="scientific">Cohaesibacter marisflavi</name>
    <dbReference type="NCBI Taxonomy" id="655353"/>
    <lineage>
        <taxon>Bacteria</taxon>
        <taxon>Pseudomonadati</taxon>
        <taxon>Pseudomonadota</taxon>
        <taxon>Alphaproteobacteria</taxon>
        <taxon>Hyphomicrobiales</taxon>
        <taxon>Cohaesibacteraceae</taxon>
    </lineage>
</organism>
<dbReference type="NCBIfam" id="NF009407">
    <property type="entry name" value="PRK12768.1"/>
    <property type="match status" value="1"/>
</dbReference>
<sequence>MLSPAILALNQLFSKPFRSVLWKMLGITLLLLLLVGIGMQAGLEYLLSMESFLPGWAETGASILAGLGLFFGLGFLIIPVSAIVAGLYLDEVSYIVESTYYPHEAHGRDLPMMDAIVQTIRFLGVVIGVNLLVLILIPFLGLGVPLFFVANGYLLGREYFEQAALRFRSREQVKELRSRHGAKIFLSGLLISLFVVVPFLNLLTPLFATAFMVHVHKWVSGSKPSRIESPVV</sequence>
<dbReference type="AlphaFoldDB" id="A0A1I5GNR3"/>
<keyword evidence="2 5" id="KW-0812">Transmembrane</keyword>
<comment type="subcellular location">
    <subcellularLocation>
        <location evidence="1">Membrane</location>
        <topology evidence="1">Multi-pass membrane protein</topology>
    </subcellularLocation>
</comment>
<dbReference type="InterPro" id="IPR059112">
    <property type="entry name" value="CysZ/EI24"/>
</dbReference>
<keyword evidence="3 5" id="KW-1133">Transmembrane helix</keyword>
<dbReference type="EMBL" id="FOVR01000005">
    <property type="protein sequence ID" value="SFO37486.1"/>
    <property type="molecule type" value="Genomic_DNA"/>
</dbReference>
<dbReference type="RefSeq" id="WP_090072682.1">
    <property type="nucleotide sequence ID" value="NZ_FOVR01000005.1"/>
</dbReference>
<feature type="transmembrane region" description="Helical" evidence="5">
    <location>
        <begin position="63"/>
        <end position="89"/>
    </location>
</feature>
<evidence type="ECO:0000256" key="5">
    <source>
        <dbReference type="SAM" id="Phobius"/>
    </source>
</evidence>
<protein>
    <submittedName>
        <fullName evidence="6">CysZ protein</fullName>
    </submittedName>
</protein>
<feature type="transmembrane region" description="Helical" evidence="5">
    <location>
        <begin position="122"/>
        <end position="150"/>
    </location>
</feature>
<dbReference type="Proteomes" id="UP000199236">
    <property type="component" value="Unassembled WGS sequence"/>
</dbReference>
<feature type="transmembrane region" description="Helical" evidence="5">
    <location>
        <begin position="20"/>
        <end position="43"/>
    </location>
</feature>
<dbReference type="OrthoDB" id="5421146at2"/>
<keyword evidence="4 5" id="KW-0472">Membrane</keyword>
<evidence type="ECO:0000256" key="4">
    <source>
        <dbReference type="ARBA" id="ARBA00023136"/>
    </source>
</evidence>
<dbReference type="Pfam" id="PF07264">
    <property type="entry name" value="EI24"/>
    <property type="match status" value="1"/>
</dbReference>
<evidence type="ECO:0000256" key="1">
    <source>
        <dbReference type="ARBA" id="ARBA00004141"/>
    </source>
</evidence>
<feature type="transmembrane region" description="Helical" evidence="5">
    <location>
        <begin position="184"/>
        <end position="213"/>
    </location>
</feature>
<proteinExistence type="predicted"/>
<keyword evidence="7" id="KW-1185">Reference proteome</keyword>
<evidence type="ECO:0000313" key="7">
    <source>
        <dbReference type="Proteomes" id="UP000199236"/>
    </source>
</evidence>
<evidence type="ECO:0000313" key="6">
    <source>
        <dbReference type="EMBL" id="SFO37486.1"/>
    </source>
</evidence>
<name>A0A1I5GNR3_9HYPH</name>
<dbReference type="STRING" id="655353.SAMN04488056_10579"/>
<evidence type="ECO:0000256" key="2">
    <source>
        <dbReference type="ARBA" id="ARBA00022692"/>
    </source>
</evidence>